<dbReference type="AlphaFoldDB" id="A0A444Z0W9"/>
<sequence>MSDPEQSSTSNTRRVWRKNMVGSSSNASEGKKAKFQHPKCKCGTYAVMQQSGTAKNPDRIFLGCSYYGMEQCHCNFFVWLDELIAKRFGHEDDNDVQGRMMMLENRLEQLEFKIEDEYEGKSKKCSNTHGVFVTLAMLILLTAIVFVVF</sequence>
<keyword evidence="1" id="KW-0479">Metal-binding</keyword>
<dbReference type="PROSITE" id="PS51999">
    <property type="entry name" value="ZF_GRF"/>
    <property type="match status" value="1"/>
</dbReference>
<keyword evidence="9" id="KW-1185">Reference proteome</keyword>
<feature type="domain" description="GRF-type" evidence="7">
    <location>
        <begin position="40"/>
        <end position="83"/>
    </location>
</feature>
<evidence type="ECO:0000256" key="1">
    <source>
        <dbReference type="ARBA" id="ARBA00022723"/>
    </source>
</evidence>
<keyword evidence="3" id="KW-0862">Zinc</keyword>
<evidence type="ECO:0000256" key="2">
    <source>
        <dbReference type="ARBA" id="ARBA00022771"/>
    </source>
</evidence>
<dbReference type="EMBL" id="SDMP01000015">
    <property type="protein sequence ID" value="RYR07815.1"/>
    <property type="molecule type" value="Genomic_DNA"/>
</dbReference>
<proteinExistence type="predicted"/>
<evidence type="ECO:0000259" key="7">
    <source>
        <dbReference type="PROSITE" id="PS51999"/>
    </source>
</evidence>
<organism evidence="8 9">
    <name type="scientific">Arachis hypogaea</name>
    <name type="common">Peanut</name>
    <dbReference type="NCBI Taxonomy" id="3818"/>
    <lineage>
        <taxon>Eukaryota</taxon>
        <taxon>Viridiplantae</taxon>
        <taxon>Streptophyta</taxon>
        <taxon>Embryophyta</taxon>
        <taxon>Tracheophyta</taxon>
        <taxon>Spermatophyta</taxon>
        <taxon>Magnoliopsida</taxon>
        <taxon>eudicotyledons</taxon>
        <taxon>Gunneridae</taxon>
        <taxon>Pentapetalae</taxon>
        <taxon>rosids</taxon>
        <taxon>fabids</taxon>
        <taxon>Fabales</taxon>
        <taxon>Fabaceae</taxon>
        <taxon>Papilionoideae</taxon>
        <taxon>50 kb inversion clade</taxon>
        <taxon>dalbergioids sensu lato</taxon>
        <taxon>Dalbergieae</taxon>
        <taxon>Pterocarpus clade</taxon>
        <taxon>Arachis</taxon>
    </lineage>
</organism>
<keyword evidence="6" id="KW-1133">Transmembrane helix</keyword>
<evidence type="ECO:0000256" key="5">
    <source>
        <dbReference type="SAM" id="MobiDB-lite"/>
    </source>
</evidence>
<feature type="region of interest" description="Disordered" evidence="5">
    <location>
        <begin position="1"/>
        <end position="32"/>
    </location>
</feature>
<evidence type="ECO:0000256" key="4">
    <source>
        <dbReference type="PROSITE-ProRule" id="PRU01343"/>
    </source>
</evidence>
<dbReference type="InterPro" id="IPR010666">
    <property type="entry name" value="Znf_GRF"/>
</dbReference>
<accession>A0A444Z0W9</accession>
<evidence type="ECO:0000313" key="8">
    <source>
        <dbReference type="EMBL" id="RYR07815.1"/>
    </source>
</evidence>
<keyword evidence="2 4" id="KW-0863">Zinc-finger</keyword>
<evidence type="ECO:0000256" key="3">
    <source>
        <dbReference type="ARBA" id="ARBA00022833"/>
    </source>
</evidence>
<protein>
    <recommendedName>
        <fullName evidence="7">GRF-type domain-containing protein</fullName>
    </recommendedName>
</protein>
<dbReference type="GO" id="GO:0008270">
    <property type="term" value="F:zinc ion binding"/>
    <property type="evidence" value="ECO:0007669"/>
    <property type="project" value="UniProtKB-KW"/>
</dbReference>
<evidence type="ECO:0000313" key="9">
    <source>
        <dbReference type="Proteomes" id="UP000289738"/>
    </source>
</evidence>
<feature type="transmembrane region" description="Helical" evidence="6">
    <location>
        <begin position="130"/>
        <end position="148"/>
    </location>
</feature>
<name>A0A444Z0W9_ARAHY</name>
<dbReference type="Pfam" id="PF06839">
    <property type="entry name" value="Zn_ribbon_GRF"/>
    <property type="match status" value="1"/>
</dbReference>
<evidence type="ECO:0000256" key="6">
    <source>
        <dbReference type="SAM" id="Phobius"/>
    </source>
</evidence>
<dbReference type="Proteomes" id="UP000289738">
    <property type="component" value="Chromosome B05"/>
</dbReference>
<dbReference type="PANTHER" id="PTHR33248">
    <property type="entry name" value="ZINC ION-BINDING PROTEIN"/>
    <property type="match status" value="1"/>
</dbReference>
<reference evidence="8 9" key="1">
    <citation type="submission" date="2019-01" db="EMBL/GenBank/DDBJ databases">
        <title>Sequencing of cultivated peanut Arachis hypogaea provides insights into genome evolution and oil improvement.</title>
        <authorList>
            <person name="Chen X."/>
        </authorList>
    </citation>
    <scope>NUCLEOTIDE SEQUENCE [LARGE SCALE GENOMIC DNA]</scope>
    <source>
        <strain evidence="9">cv. Fuhuasheng</strain>
        <tissue evidence="8">Leaves</tissue>
    </source>
</reference>
<gene>
    <name evidence="8" type="ORF">Ahy_B05g075273</name>
</gene>
<keyword evidence="6" id="KW-0812">Transmembrane</keyword>
<feature type="compositionally biased region" description="Polar residues" evidence="5">
    <location>
        <begin position="1"/>
        <end position="13"/>
    </location>
</feature>
<keyword evidence="6" id="KW-0472">Membrane</keyword>
<comment type="caution">
    <text evidence="8">The sequence shown here is derived from an EMBL/GenBank/DDBJ whole genome shotgun (WGS) entry which is preliminary data.</text>
</comment>